<organism evidence="2 3">
    <name type="scientific">Portunus trituberculatus</name>
    <name type="common">Swimming crab</name>
    <name type="synonym">Neptunus trituberculatus</name>
    <dbReference type="NCBI Taxonomy" id="210409"/>
    <lineage>
        <taxon>Eukaryota</taxon>
        <taxon>Metazoa</taxon>
        <taxon>Ecdysozoa</taxon>
        <taxon>Arthropoda</taxon>
        <taxon>Crustacea</taxon>
        <taxon>Multicrustacea</taxon>
        <taxon>Malacostraca</taxon>
        <taxon>Eumalacostraca</taxon>
        <taxon>Eucarida</taxon>
        <taxon>Decapoda</taxon>
        <taxon>Pleocyemata</taxon>
        <taxon>Brachyura</taxon>
        <taxon>Eubrachyura</taxon>
        <taxon>Portunoidea</taxon>
        <taxon>Portunidae</taxon>
        <taxon>Portuninae</taxon>
        <taxon>Portunus</taxon>
    </lineage>
</organism>
<comment type="caution">
    <text evidence="2">The sequence shown here is derived from an EMBL/GenBank/DDBJ whole genome shotgun (WGS) entry which is preliminary data.</text>
</comment>
<proteinExistence type="predicted"/>
<keyword evidence="3" id="KW-1185">Reference proteome</keyword>
<evidence type="ECO:0000313" key="2">
    <source>
        <dbReference type="EMBL" id="MPC81336.1"/>
    </source>
</evidence>
<evidence type="ECO:0000313" key="3">
    <source>
        <dbReference type="Proteomes" id="UP000324222"/>
    </source>
</evidence>
<dbReference type="AlphaFoldDB" id="A0A5B7IH29"/>
<accession>A0A5B7IH29</accession>
<protein>
    <submittedName>
        <fullName evidence="2">Uncharacterized protein</fullName>
    </submittedName>
</protein>
<feature type="compositionally biased region" description="Polar residues" evidence="1">
    <location>
        <begin position="69"/>
        <end position="79"/>
    </location>
</feature>
<gene>
    <name evidence="2" type="ORF">E2C01_075946</name>
</gene>
<dbReference type="EMBL" id="VSRR010056642">
    <property type="protein sequence ID" value="MPC81336.1"/>
    <property type="molecule type" value="Genomic_DNA"/>
</dbReference>
<reference evidence="2 3" key="1">
    <citation type="submission" date="2019-05" db="EMBL/GenBank/DDBJ databases">
        <title>Another draft genome of Portunus trituberculatus and its Hox gene families provides insights of decapod evolution.</title>
        <authorList>
            <person name="Jeong J.-H."/>
            <person name="Song I."/>
            <person name="Kim S."/>
            <person name="Choi T."/>
            <person name="Kim D."/>
            <person name="Ryu S."/>
            <person name="Kim W."/>
        </authorList>
    </citation>
    <scope>NUCLEOTIDE SEQUENCE [LARGE SCALE GENOMIC DNA]</scope>
    <source>
        <tissue evidence="2">Muscle</tissue>
    </source>
</reference>
<name>A0A5B7IH29_PORTR</name>
<evidence type="ECO:0000256" key="1">
    <source>
        <dbReference type="SAM" id="MobiDB-lite"/>
    </source>
</evidence>
<sequence length="120" mass="13519">MWSTSGETKLFRSITRKFYVLHMNNIVSLAIHGKGREGVLLMDGLSTPLLRRDFVDTEWSEENAHPPATGQSLIWTMSPTFADPPRDKGDTLFPKCPALPNPACYSEDHFSCHKRGDLKT</sequence>
<feature type="region of interest" description="Disordered" evidence="1">
    <location>
        <begin position="61"/>
        <end position="80"/>
    </location>
</feature>
<dbReference type="Proteomes" id="UP000324222">
    <property type="component" value="Unassembled WGS sequence"/>
</dbReference>